<protein>
    <submittedName>
        <fullName evidence="2">Uncharacterized protein</fullName>
    </submittedName>
</protein>
<dbReference type="GeneID" id="43637862"/>
<evidence type="ECO:0000313" key="2">
    <source>
        <dbReference type="EMBL" id="KAE8141483.1"/>
    </source>
</evidence>
<feature type="transmembrane region" description="Helical" evidence="1">
    <location>
        <begin position="26"/>
        <end position="47"/>
    </location>
</feature>
<dbReference type="AlphaFoldDB" id="A0A5N6T593"/>
<keyword evidence="1" id="KW-1133">Transmembrane helix</keyword>
<evidence type="ECO:0000313" key="3">
    <source>
        <dbReference type="Proteomes" id="UP000325672"/>
    </source>
</evidence>
<gene>
    <name evidence="2" type="ORF">BDV38DRAFT_238118</name>
</gene>
<dbReference type="Proteomes" id="UP000325672">
    <property type="component" value="Unassembled WGS sequence"/>
</dbReference>
<reference evidence="2 3" key="1">
    <citation type="submission" date="2019-04" db="EMBL/GenBank/DDBJ databases">
        <title>Friends and foes A comparative genomics study of 23 Aspergillus species from section Flavi.</title>
        <authorList>
            <consortium name="DOE Joint Genome Institute"/>
            <person name="Kjaerbolling I."/>
            <person name="Vesth T."/>
            <person name="Frisvad J.C."/>
            <person name="Nybo J.L."/>
            <person name="Theobald S."/>
            <person name="Kildgaard S."/>
            <person name="Isbrandt T."/>
            <person name="Kuo A."/>
            <person name="Sato A."/>
            <person name="Lyhne E.K."/>
            <person name="Kogle M.E."/>
            <person name="Wiebenga A."/>
            <person name="Kun R.S."/>
            <person name="Lubbers R.J."/>
            <person name="Makela M.R."/>
            <person name="Barry K."/>
            <person name="Chovatia M."/>
            <person name="Clum A."/>
            <person name="Daum C."/>
            <person name="Haridas S."/>
            <person name="He G."/>
            <person name="LaButti K."/>
            <person name="Lipzen A."/>
            <person name="Mondo S."/>
            <person name="Riley R."/>
            <person name="Salamov A."/>
            <person name="Simmons B.A."/>
            <person name="Magnuson J.K."/>
            <person name="Henrissat B."/>
            <person name="Mortensen U.H."/>
            <person name="Larsen T.O."/>
            <person name="Devries R.P."/>
            <person name="Grigoriev I.V."/>
            <person name="Machida M."/>
            <person name="Baker S.E."/>
            <person name="Andersen M.R."/>
        </authorList>
    </citation>
    <scope>NUCLEOTIDE SEQUENCE [LARGE SCALE GENOMIC DNA]</scope>
    <source>
        <strain evidence="2 3">CBS 117625</strain>
    </source>
</reference>
<sequence length="63" mass="6976">MKVTYKSTLLDIPTIIVQASRHIHTITGSLTTSLALLVLFLDVGWLIKFTLDLKKAIILPLSV</sequence>
<dbReference type="RefSeq" id="XP_031917546.1">
    <property type="nucleotide sequence ID" value="XM_032053652.1"/>
</dbReference>
<keyword evidence="1" id="KW-0472">Membrane</keyword>
<keyword evidence="3" id="KW-1185">Reference proteome</keyword>
<organism evidence="2 3">
    <name type="scientific">Aspergillus pseudotamarii</name>
    <dbReference type="NCBI Taxonomy" id="132259"/>
    <lineage>
        <taxon>Eukaryota</taxon>
        <taxon>Fungi</taxon>
        <taxon>Dikarya</taxon>
        <taxon>Ascomycota</taxon>
        <taxon>Pezizomycotina</taxon>
        <taxon>Eurotiomycetes</taxon>
        <taxon>Eurotiomycetidae</taxon>
        <taxon>Eurotiales</taxon>
        <taxon>Aspergillaceae</taxon>
        <taxon>Aspergillus</taxon>
        <taxon>Aspergillus subgen. Circumdati</taxon>
    </lineage>
</organism>
<evidence type="ECO:0000256" key="1">
    <source>
        <dbReference type="SAM" id="Phobius"/>
    </source>
</evidence>
<accession>A0A5N6T593</accession>
<name>A0A5N6T593_ASPPS</name>
<proteinExistence type="predicted"/>
<dbReference type="EMBL" id="ML743558">
    <property type="protein sequence ID" value="KAE8141483.1"/>
    <property type="molecule type" value="Genomic_DNA"/>
</dbReference>
<keyword evidence="1" id="KW-0812">Transmembrane</keyword>